<keyword evidence="7 14" id="KW-0862">Zinc</keyword>
<dbReference type="FunFam" id="3.30.2010.10:FF:000002">
    <property type="entry name" value="CAAX prenyl protease"/>
    <property type="match status" value="1"/>
</dbReference>
<dbReference type="InterPro" id="IPR001915">
    <property type="entry name" value="Peptidase_M48"/>
</dbReference>
<accession>A0A370U0A5</accession>
<feature type="active site" evidence="13">
    <location>
        <position position="298"/>
    </location>
</feature>
<feature type="transmembrane region" description="Helical" evidence="15">
    <location>
        <begin position="195"/>
        <end position="222"/>
    </location>
</feature>
<dbReference type="STRING" id="2656787.A0A370U0A5"/>
<dbReference type="Proteomes" id="UP000254866">
    <property type="component" value="Unassembled WGS sequence"/>
</dbReference>
<evidence type="ECO:0000256" key="11">
    <source>
        <dbReference type="ARBA" id="ARBA00044456"/>
    </source>
</evidence>
<comment type="similarity">
    <text evidence="12 15">Belongs to the peptidase M48A family.</text>
</comment>
<dbReference type="OrthoDB" id="360839at2759"/>
<feature type="binding site" evidence="14">
    <location>
        <position position="376"/>
    </location>
    <ligand>
        <name>Zn(2+)</name>
        <dbReference type="ChEBI" id="CHEBI:29105"/>
        <note>catalytic</note>
    </ligand>
</feature>
<comment type="cofactor">
    <cofactor evidence="14 15">
        <name>Zn(2+)</name>
        <dbReference type="ChEBI" id="CHEBI:29105"/>
    </cofactor>
    <text evidence="14 15">Binds 1 zinc ion per subunit.</text>
</comment>
<gene>
    <name evidence="18" type="ORF">BP5553_01176</name>
</gene>
<evidence type="ECO:0000256" key="1">
    <source>
        <dbReference type="ARBA" id="ARBA00004477"/>
    </source>
</evidence>
<dbReference type="GO" id="GO:0004222">
    <property type="term" value="F:metalloendopeptidase activity"/>
    <property type="evidence" value="ECO:0007669"/>
    <property type="project" value="UniProtKB-UniRule"/>
</dbReference>
<evidence type="ECO:0000256" key="3">
    <source>
        <dbReference type="ARBA" id="ARBA00022692"/>
    </source>
</evidence>
<dbReference type="InterPro" id="IPR032456">
    <property type="entry name" value="Peptidase_M48_N"/>
</dbReference>
<keyword evidence="5 15" id="KW-0378">Hydrolase</keyword>
<comment type="subcellular location">
    <subcellularLocation>
        <location evidence="1 15">Endoplasmic reticulum membrane</location>
        <topology evidence="1 15">Multi-pass membrane protein</topology>
    </subcellularLocation>
</comment>
<dbReference type="Pfam" id="PF16491">
    <property type="entry name" value="Peptidase_M48_N"/>
    <property type="match status" value="1"/>
</dbReference>
<dbReference type="GeneID" id="43594025"/>
<dbReference type="AlphaFoldDB" id="A0A370U0A5"/>
<feature type="transmembrane region" description="Helical" evidence="15">
    <location>
        <begin position="123"/>
        <end position="148"/>
    </location>
</feature>
<evidence type="ECO:0000256" key="6">
    <source>
        <dbReference type="ARBA" id="ARBA00022824"/>
    </source>
</evidence>
<keyword evidence="4 14" id="KW-0479">Metal-binding</keyword>
<evidence type="ECO:0000313" key="18">
    <source>
        <dbReference type="EMBL" id="RDL41197.1"/>
    </source>
</evidence>
<evidence type="ECO:0000313" key="19">
    <source>
        <dbReference type="Proteomes" id="UP000254866"/>
    </source>
</evidence>
<sequence length="455" mass="52034">MDILQRLARFLDRPLFPWKKLIVGFSIGQFVFESFLSLRQYQVLKQTRPPKVLKNEVSQEVFDKSQAYGRAKAKYGFISGLYGQIQNTAFIYFDVLPKLWSLTGSWLLSYAPARFSGEISHSIVFVLSFIVIQQIISLPTSIYHTFVLEEKFGFNKQTPKLFITDMLKSQMLTFVLAPPILAGFLSIVQKTGNQFFYYLWLFGAGLQVFMITVYPIAILPLFNKLSPLQPGDLKDGVEALAERLKFPLHELYVIDGSKRSAHSNAYFFGLPWKKHIVIYDTLIEKSETQEVVAVLAHELGHWSLGHTTKLFGISQAHFFYIFALFSVFINNRSLYESFGFHNQFPIIIGFILFSDALAPMDTVIKLLMNILSRKFEFEADEFAQNLGYSTELARSLIKLQIQNLSTMDADWIYASYHFSHPILSERLGALGWIDEKAVVPEEKAKATKASGRDEL</sequence>
<comment type="catalytic activity">
    <reaction evidence="11 15">
        <text>Hydrolyzes the peptide bond -P2-(S-farnesyl or geranylgeranyl)C-P1'-P2'-P3'-COOH where P1' and P2' are amino acids with aliphatic side chains and P3' is any C-terminal residue.</text>
        <dbReference type="EC" id="3.4.24.84"/>
    </reaction>
</comment>
<dbReference type="PANTHER" id="PTHR10120">
    <property type="entry name" value="CAAX PRENYL PROTEASE 1"/>
    <property type="match status" value="1"/>
</dbReference>
<feature type="transmembrane region" description="Helical" evidence="15">
    <location>
        <begin position="169"/>
        <end position="189"/>
    </location>
</feature>
<dbReference type="EC" id="3.4.24.84" evidence="15"/>
<evidence type="ECO:0000256" key="14">
    <source>
        <dbReference type="PIRSR" id="PIRSR627057-2"/>
    </source>
</evidence>
<evidence type="ECO:0000256" key="4">
    <source>
        <dbReference type="ARBA" id="ARBA00022723"/>
    </source>
</evidence>
<reference evidence="18 19" key="1">
    <citation type="journal article" date="2018" name="IMA Fungus">
        <title>IMA Genome-F 9: Draft genome sequence of Annulohypoxylon stygium, Aspergillus mulundensis, Berkeleyomyces basicola (syn. Thielaviopsis basicola), Ceratocystis smalleyi, two Cercospora beticola strains, Coleophoma cylindrospora, Fusarium fracticaudum, Phialophora cf. hyalina, and Morchella septimelata.</title>
        <authorList>
            <person name="Wingfield B.D."/>
            <person name="Bills G.F."/>
            <person name="Dong Y."/>
            <person name="Huang W."/>
            <person name="Nel W.J."/>
            <person name="Swalarsk-Parry B.S."/>
            <person name="Vaghefi N."/>
            <person name="Wilken P.M."/>
            <person name="An Z."/>
            <person name="de Beer Z.W."/>
            <person name="De Vos L."/>
            <person name="Chen L."/>
            <person name="Duong T.A."/>
            <person name="Gao Y."/>
            <person name="Hammerbacher A."/>
            <person name="Kikkert J.R."/>
            <person name="Li Y."/>
            <person name="Li H."/>
            <person name="Li K."/>
            <person name="Li Q."/>
            <person name="Liu X."/>
            <person name="Ma X."/>
            <person name="Naidoo K."/>
            <person name="Pethybridge S.J."/>
            <person name="Sun J."/>
            <person name="Steenkamp E.T."/>
            <person name="van der Nest M.A."/>
            <person name="van Wyk S."/>
            <person name="Wingfield M.J."/>
            <person name="Xiong C."/>
            <person name="Yue Q."/>
            <person name="Zhang X."/>
        </authorList>
    </citation>
    <scope>NUCLEOTIDE SEQUENCE [LARGE SCALE GENOMIC DNA]</scope>
    <source>
        <strain evidence="18 19">BP 5553</strain>
    </source>
</reference>
<feature type="transmembrane region" description="Helical" evidence="15">
    <location>
        <begin position="344"/>
        <end position="364"/>
    </location>
</feature>
<evidence type="ECO:0000256" key="15">
    <source>
        <dbReference type="RuleBase" id="RU366005"/>
    </source>
</evidence>
<keyword evidence="19" id="KW-1185">Reference proteome</keyword>
<evidence type="ECO:0000259" key="16">
    <source>
        <dbReference type="Pfam" id="PF01435"/>
    </source>
</evidence>
<keyword evidence="8 15" id="KW-1133">Transmembrane helix</keyword>
<evidence type="ECO:0000256" key="12">
    <source>
        <dbReference type="ARBA" id="ARBA00060927"/>
    </source>
</evidence>
<feature type="binding site" evidence="14">
    <location>
        <position position="297"/>
    </location>
    <ligand>
        <name>Zn(2+)</name>
        <dbReference type="ChEBI" id="CHEBI:29105"/>
        <note>catalytic</note>
    </ligand>
</feature>
<evidence type="ECO:0000256" key="9">
    <source>
        <dbReference type="ARBA" id="ARBA00023049"/>
    </source>
</evidence>
<evidence type="ECO:0000256" key="8">
    <source>
        <dbReference type="ARBA" id="ARBA00022989"/>
    </source>
</evidence>
<evidence type="ECO:0000259" key="17">
    <source>
        <dbReference type="Pfam" id="PF16491"/>
    </source>
</evidence>
<dbReference type="GO" id="GO:0071586">
    <property type="term" value="P:CAAX-box protein processing"/>
    <property type="evidence" value="ECO:0007669"/>
    <property type="project" value="UniProtKB-UniRule"/>
</dbReference>
<name>A0A370U0A5_9HELO</name>
<keyword evidence="9 15" id="KW-0482">Metalloprotease</keyword>
<dbReference type="Gene3D" id="3.30.2010.10">
    <property type="entry name" value="Metalloproteases ('zincins'), catalytic domain"/>
    <property type="match status" value="1"/>
</dbReference>
<dbReference type="GO" id="GO:0005789">
    <property type="term" value="C:endoplasmic reticulum membrane"/>
    <property type="evidence" value="ECO:0007669"/>
    <property type="project" value="UniProtKB-SubCell"/>
</dbReference>
<evidence type="ECO:0000256" key="7">
    <source>
        <dbReference type="ARBA" id="ARBA00022833"/>
    </source>
</evidence>
<dbReference type="RefSeq" id="XP_031873853.1">
    <property type="nucleotide sequence ID" value="XM_032009799.1"/>
</dbReference>
<feature type="active site" description="Proton donor" evidence="13">
    <location>
        <position position="380"/>
    </location>
</feature>
<feature type="domain" description="Peptidase M48" evidence="16">
    <location>
        <begin position="228"/>
        <end position="430"/>
    </location>
</feature>
<evidence type="ECO:0000256" key="13">
    <source>
        <dbReference type="PIRSR" id="PIRSR627057-1"/>
    </source>
</evidence>
<evidence type="ECO:0000256" key="2">
    <source>
        <dbReference type="ARBA" id="ARBA00022670"/>
    </source>
</evidence>
<dbReference type="CDD" id="cd07343">
    <property type="entry name" value="M48A_Zmpste24p_like"/>
    <property type="match status" value="1"/>
</dbReference>
<evidence type="ECO:0000256" key="5">
    <source>
        <dbReference type="ARBA" id="ARBA00022801"/>
    </source>
</evidence>
<keyword evidence="10 15" id="KW-0472">Membrane</keyword>
<dbReference type="GO" id="GO:0046872">
    <property type="term" value="F:metal ion binding"/>
    <property type="evidence" value="ECO:0007669"/>
    <property type="project" value="UniProtKB-UniRule"/>
</dbReference>
<feature type="transmembrane region" description="Helical" evidence="15">
    <location>
        <begin position="310"/>
        <end position="329"/>
    </location>
</feature>
<keyword evidence="3 15" id="KW-0812">Transmembrane</keyword>
<protein>
    <recommendedName>
        <fullName evidence="15">CAAX prenyl protease</fullName>
        <ecNumber evidence="15">3.4.24.84</ecNumber>
    </recommendedName>
</protein>
<evidence type="ECO:0000256" key="10">
    <source>
        <dbReference type="ARBA" id="ARBA00023136"/>
    </source>
</evidence>
<proteinExistence type="inferred from homology"/>
<feature type="domain" description="CAAX prenyl protease 1 N-terminal" evidence="17">
    <location>
        <begin position="40"/>
        <end position="224"/>
    </location>
</feature>
<comment type="caution">
    <text evidence="18">The sequence shown here is derived from an EMBL/GenBank/DDBJ whole genome shotgun (WGS) entry which is preliminary data.</text>
</comment>
<dbReference type="InterPro" id="IPR027057">
    <property type="entry name" value="CAXX_Prtase_1"/>
</dbReference>
<organism evidence="18 19">
    <name type="scientific">Venustampulla echinocandica</name>
    <dbReference type="NCBI Taxonomy" id="2656787"/>
    <lineage>
        <taxon>Eukaryota</taxon>
        <taxon>Fungi</taxon>
        <taxon>Dikarya</taxon>
        <taxon>Ascomycota</taxon>
        <taxon>Pezizomycotina</taxon>
        <taxon>Leotiomycetes</taxon>
        <taxon>Helotiales</taxon>
        <taxon>Pleuroascaceae</taxon>
        <taxon>Venustampulla</taxon>
    </lineage>
</organism>
<keyword evidence="2 15" id="KW-0645">Protease</keyword>
<dbReference type="Pfam" id="PF01435">
    <property type="entry name" value="Peptidase_M48"/>
    <property type="match status" value="1"/>
</dbReference>
<feature type="binding site" evidence="14">
    <location>
        <position position="301"/>
    </location>
    <ligand>
        <name>Zn(2+)</name>
        <dbReference type="ChEBI" id="CHEBI:29105"/>
        <note>catalytic</note>
    </ligand>
</feature>
<keyword evidence="6 15" id="KW-0256">Endoplasmic reticulum</keyword>
<dbReference type="EMBL" id="NPIC01000001">
    <property type="protein sequence ID" value="RDL41197.1"/>
    <property type="molecule type" value="Genomic_DNA"/>
</dbReference>
<comment type="function">
    <text evidence="15">Proteolytically removes the C-terminal three residues of farnesylated proteins.</text>
</comment>